<accession>A0ABS4QC63</accession>
<proteinExistence type="predicted"/>
<evidence type="ECO:0000313" key="3">
    <source>
        <dbReference type="EMBL" id="MBP2189291.1"/>
    </source>
</evidence>
<reference evidence="3 4" key="1">
    <citation type="submission" date="2021-03" db="EMBL/GenBank/DDBJ databases">
        <title>Sequencing the genomes of 1000 actinobacteria strains.</title>
        <authorList>
            <person name="Klenk H.-P."/>
        </authorList>
    </citation>
    <scope>NUCLEOTIDE SEQUENCE [LARGE SCALE GENOMIC DNA]</scope>
    <source>
        <strain evidence="3 4">DSM 45516</strain>
    </source>
</reference>
<keyword evidence="4" id="KW-1185">Reference proteome</keyword>
<keyword evidence="2" id="KW-1133">Transmembrane helix</keyword>
<organism evidence="3 4">
    <name type="scientific">Nocardia goodfellowii</name>
    <dbReference type="NCBI Taxonomy" id="882446"/>
    <lineage>
        <taxon>Bacteria</taxon>
        <taxon>Bacillati</taxon>
        <taxon>Actinomycetota</taxon>
        <taxon>Actinomycetes</taxon>
        <taxon>Mycobacteriales</taxon>
        <taxon>Nocardiaceae</taxon>
        <taxon>Nocardia</taxon>
    </lineage>
</organism>
<feature type="region of interest" description="Disordered" evidence="1">
    <location>
        <begin position="56"/>
        <end position="83"/>
    </location>
</feature>
<sequence length="83" mass="8639">MTWQRGSEFVEGVHVGHIATDKTIPYWVMMLLAVVGFIVAGAVIVLVLVSNADFDTGPTKAPPPPGNCAPFCTGPAEPPPPPG</sequence>
<comment type="caution">
    <text evidence="3">The sequence shown here is derived from an EMBL/GenBank/DDBJ whole genome shotgun (WGS) entry which is preliminary data.</text>
</comment>
<dbReference type="Proteomes" id="UP001519325">
    <property type="component" value="Unassembled WGS sequence"/>
</dbReference>
<name>A0ABS4QC63_9NOCA</name>
<gene>
    <name evidence="3" type="ORF">BJ987_002192</name>
</gene>
<feature type="transmembrane region" description="Helical" evidence="2">
    <location>
        <begin position="26"/>
        <end position="49"/>
    </location>
</feature>
<protein>
    <submittedName>
        <fullName evidence="3">Uncharacterized protein</fullName>
    </submittedName>
</protein>
<evidence type="ECO:0000313" key="4">
    <source>
        <dbReference type="Proteomes" id="UP001519325"/>
    </source>
</evidence>
<evidence type="ECO:0000256" key="2">
    <source>
        <dbReference type="SAM" id="Phobius"/>
    </source>
</evidence>
<evidence type="ECO:0000256" key="1">
    <source>
        <dbReference type="SAM" id="MobiDB-lite"/>
    </source>
</evidence>
<dbReference type="EMBL" id="JAGGMR010000001">
    <property type="protein sequence ID" value="MBP2189291.1"/>
    <property type="molecule type" value="Genomic_DNA"/>
</dbReference>
<dbReference type="RefSeq" id="WP_209887761.1">
    <property type="nucleotide sequence ID" value="NZ_JAGGMR010000001.1"/>
</dbReference>
<keyword evidence="2" id="KW-0812">Transmembrane</keyword>
<keyword evidence="2" id="KW-0472">Membrane</keyword>